<comment type="caution">
    <text evidence="2">The sequence shown here is derived from an EMBL/GenBank/DDBJ whole genome shotgun (WGS) entry which is preliminary data.</text>
</comment>
<dbReference type="SUPFAM" id="SSF53756">
    <property type="entry name" value="UDP-Glycosyltransferase/glycogen phosphorylase"/>
    <property type="match status" value="1"/>
</dbReference>
<evidence type="ECO:0000256" key="1">
    <source>
        <dbReference type="SAM" id="MobiDB-lite"/>
    </source>
</evidence>
<accession>A0AA37XG58</accession>
<keyword evidence="3" id="KW-1185">Reference proteome</keyword>
<dbReference type="Proteomes" id="UP001157161">
    <property type="component" value="Unassembled WGS sequence"/>
</dbReference>
<protein>
    <recommendedName>
        <fullName evidence="4">Glycosyltransferase subfamily 4-like N-terminal domain-containing protein</fullName>
    </recommendedName>
</protein>
<dbReference type="EMBL" id="BSUM01000001">
    <property type="protein sequence ID" value="GMA32716.1"/>
    <property type="molecule type" value="Genomic_DNA"/>
</dbReference>
<feature type="compositionally biased region" description="Polar residues" evidence="1">
    <location>
        <begin position="446"/>
        <end position="463"/>
    </location>
</feature>
<dbReference type="Gene3D" id="3.40.50.2000">
    <property type="entry name" value="Glycogen Phosphorylase B"/>
    <property type="match status" value="1"/>
</dbReference>
<reference evidence="2" key="2">
    <citation type="submission" date="2023-02" db="EMBL/GenBank/DDBJ databases">
        <authorList>
            <person name="Sun Q."/>
            <person name="Mori K."/>
        </authorList>
    </citation>
    <scope>NUCLEOTIDE SEQUENCE</scope>
    <source>
        <strain evidence="2">NBRC 112290</strain>
    </source>
</reference>
<organism evidence="2 3">
    <name type="scientific">Litorihabitans aurantiacus</name>
    <dbReference type="NCBI Taxonomy" id="1930061"/>
    <lineage>
        <taxon>Bacteria</taxon>
        <taxon>Bacillati</taxon>
        <taxon>Actinomycetota</taxon>
        <taxon>Actinomycetes</taxon>
        <taxon>Micrococcales</taxon>
        <taxon>Beutenbergiaceae</taxon>
        <taxon>Litorihabitans</taxon>
    </lineage>
</organism>
<sequence length="503" mass="53261">MTTVEAGGREASVRLPASGRAPVVGNGAPAVAGADPLLEALAQELLAGRHAVPLHQLLEHATGPGVGRSTLEALYRELRGQGYLARAGAVADVLSVTTPGTGSRRRSAHAAAELAVLRDPVLDASVPPEGWRGGVVGTVLLVMGRSLPDVSTTYARHVHRVAQGLRPLGLRVEIASELGFRAVTGTYRTEEVEGVRYHRLPGPVRSEVPLDDWLESSAHKLAAIVRKVRPAALVAHSDFLNVVPALRVARGYGLPVVYDVSGDWDASWFRRQQEVLGWPGVEELAASNQGTPERLELRRVRERAAWRAVDRVVVSGGGRAQLAAVTAELADTGRAPVATTPQEVLQHARVLEELGAAPAGLAALAGVVADGESRAALAARVALRRRPLERQSRLADAEAVSRTTTTGWEWNGLPPVSSTCRWTGARPAPPTGPRTTSSRRGRSWLPCSTRSSGPRTPISSSGPCSARCRGAGRCSTRARPRWPGTTWPSPGARPDWPTSSSAA</sequence>
<evidence type="ECO:0000313" key="3">
    <source>
        <dbReference type="Proteomes" id="UP001157161"/>
    </source>
</evidence>
<dbReference type="AlphaFoldDB" id="A0AA37XG58"/>
<feature type="region of interest" description="Disordered" evidence="1">
    <location>
        <begin position="396"/>
        <end position="503"/>
    </location>
</feature>
<proteinExistence type="predicted"/>
<evidence type="ECO:0008006" key="4">
    <source>
        <dbReference type="Google" id="ProtNLM"/>
    </source>
</evidence>
<reference evidence="2" key="1">
    <citation type="journal article" date="2014" name="Int. J. Syst. Evol. Microbiol.">
        <title>Complete genome sequence of Corynebacterium casei LMG S-19264T (=DSM 44701T), isolated from a smear-ripened cheese.</title>
        <authorList>
            <consortium name="US DOE Joint Genome Institute (JGI-PGF)"/>
            <person name="Walter F."/>
            <person name="Albersmeier A."/>
            <person name="Kalinowski J."/>
            <person name="Ruckert C."/>
        </authorList>
    </citation>
    <scope>NUCLEOTIDE SEQUENCE</scope>
    <source>
        <strain evidence="2">NBRC 112290</strain>
    </source>
</reference>
<evidence type="ECO:0000313" key="2">
    <source>
        <dbReference type="EMBL" id="GMA32716.1"/>
    </source>
</evidence>
<gene>
    <name evidence="2" type="ORF">GCM10025875_27080</name>
</gene>
<name>A0AA37XG58_9MICO</name>